<evidence type="ECO:0000313" key="2">
    <source>
        <dbReference type="EMBL" id="KAG0461442.1"/>
    </source>
</evidence>
<comment type="caution">
    <text evidence="2">The sequence shown here is derived from an EMBL/GenBank/DDBJ whole genome shotgun (WGS) entry which is preliminary data.</text>
</comment>
<gene>
    <name evidence="2" type="ORF">HPP92_021739</name>
</gene>
<proteinExistence type="predicted"/>
<dbReference type="EMBL" id="JADCNL010000011">
    <property type="protein sequence ID" value="KAG0461442.1"/>
    <property type="molecule type" value="Genomic_DNA"/>
</dbReference>
<accession>A0A835Q4W5</accession>
<evidence type="ECO:0000256" key="1">
    <source>
        <dbReference type="SAM" id="MobiDB-lite"/>
    </source>
</evidence>
<name>A0A835Q4W5_VANPL</name>
<feature type="compositionally biased region" description="Basic and acidic residues" evidence="1">
    <location>
        <begin position="85"/>
        <end position="99"/>
    </location>
</feature>
<reference evidence="2 3" key="1">
    <citation type="journal article" date="2020" name="Nat. Food">
        <title>A phased Vanilla planifolia genome enables genetic improvement of flavour and production.</title>
        <authorList>
            <person name="Hasing T."/>
            <person name="Tang H."/>
            <person name="Brym M."/>
            <person name="Khazi F."/>
            <person name="Huang T."/>
            <person name="Chambers A.H."/>
        </authorList>
    </citation>
    <scope>NUCLEOTIDE SEQUENCE [LARGE SCALE GENOMIC DNA]</scope>
    <source>
        <tissue evidence="2">Leaf</tissue>
    </source>
</reference>
<feature type="region of interest" description="Disordered" evidence="1">
    <location>
        <begin position="85"/>
        <end position="108"/>
    </location>
</feature>
<dbReference type="AlphaFoldDB" id="A0A835Q4W5"/>
<keyword evidence="3" id="KW-1185">Reference proteome</keyword>
<dbReference type="Proteomes" id="UP000636800">
    <property type="component" value="Chromosome 11"/>
</dbReference>
<sequence length="158" mass="18498">MEKNPPNVSPPWAFPSVGFPPLLLCQVHRRRRRRNHPKPMLHFPPKKASFDLDFSLLVERCSQRALLSADCGELLPNKSLTCWKREEEQQKTEQTRESEERQEEDDEDEDLELFFLEKLFLRILRLLQNDREEEKKGGSLLLLSSKKSCSGIILRLGI</sequence>
<protein>
    <submittedName>
        <fullName evidence="2">Uncharacterized protein</fullName>
    </submittedName>
</protein>
<evidence type="ECO:0000313" key="3">
    <source>
        <dbReference type="Proteomes" id="UP000636800"/>
    </source>
</evidence>
<organism evidence="2 3">
    <name type="scientific">Vanilla planifolia</name>
    <name type="common">Vanilla</name>
    <dbReference type="NCBI Taxonomy" id="51239"/>
    <lineage>
        <taxon>Eukaryota</taxon>
        <taxon>Viridiplantae</taxon>
        <taxon>Streptophyta</taxon>
        <taxon>Embryophyta</taxon>
        <taxon>Tracheophyta</taxon>
        <taxon>Spermatophyta</taxon>
        <taxon>Magnoliopsida</taxon>
        <taxon>Liliopsida</taxon>
        <taxon>Asparagales</taxon>
        <taxon>Orchidaceae</taxon>
        <taxon>Vanilloideae</taxon>
        <taxon>Vanilleae</taxon>
        <taxon>Vanilla</taxon>
    </lineage>
</organism>